<dbReference type="InterPro" id="IPR006104">
    <property type="entry name" value="Glyco_hydro_2_N"/>
</dbReference>
<dbReference type="SUPFAM" id="SSF49785">
    <property type="entry name" value="Galactose-binding domain-like"/>
    <property type="match status" value="1"/>
</dbReference>
<proteinExistence type="inferred from homology"/>
<dbReference type="Pfam" id="PF00703">
    <property type="entry name" value="Glyco_hydro_2"/>
    <property type="match status" value="1"/>
</dbReference>
<dbReference type="EMBL" id="QPKV01000003">
    <property type="protein sequence ID" value="RDC57330.1"/>
    <property type="molecule type" value="Genomic_DNA"/>
</dbReference>
<dbReference type="InterPro" id="IPR021720">
    <property type="entry name" value="Malectin_dom"/>
</dbReference>
<feature type="domain" description="Glycosyl hydrolases family 2 sugar binding" evidence="7">
    <location>
        <begin position="83"/>
        <end position="185"/>
    </location>
</feature>
<dbReference type="SUPFAM" id="SSF51445">
    <property type="entry name" value="(Trans)glycosidases"/>
    <property type="match status" value="1"/>
</dbReference>
<evidence type="ECO:0000256" key="1">
    <source>
        <dbReference type="ARBA" id="ARBA00007401"/>
    </source>
</evidence>
<dbReference type="InterPro" id="IPR008979">
    <property type="entry name" value="Galactose-bd-like_sf"/>
</dbReference>
<dbReference type="InterPro" id="IPR013783">
    <property type="entry name" value="Ig-like_fold"/>
</dbReference>
<feature type="domain" description="Malectin" evidence="8">
    <location>
        <begin position="752"/>
        <end position="854"/>
    </location>
</feature>
<keyword evidence="10" id="KW-1185">Reference proteome</keyword>
<evidence type="ECO:0000259" key="8">
    <source>
        <dbReference type="Pfam" id="PF11721"/>
    </source>
</evidence>
<dbReference type="PANTHER" id="PTHR42732">
    <property type="entry name" value="BETA-GALACTOSIDASE"/>
    <property type="match status" value="1"/>
</dbReference>
<dbReference type="Gene3D" id="2.60.120.260">
    <property type="entry name" value="Galactose-binding domain-like"/>
    <property type="match status" value="1"/>
</dbReference>
<dbReference type="InterPro" id="IPR006103">
    <property type="entry name" value="Glyco_hydro_2_cat"/>
</dbReference>
<dbReference type="InterPro" id="IPR006101">
    <property type="entry name" value="Glyco_hydro_2"/>
</dbReference>
<evidence type="ECO:0000313" key="9">
    <source>
        <dbReference type="EMBL" id="RDC57330.1"/>
    </source>
</evidence>
<feature type="domain" description="Glycoside hydrolase family 2 catalytic" evidence="6">
    <location>
        <begin position="309"/>
        <end position="611"/>
    </location>
</feature>
<reference evidence="9 10" key="1">
    <citation type="submission" date="2018-07" db="EMBL/GenBank/DDBJ databases">
        <title>Pedobacter sp. nov., isolated from soil.</title>
        <authorList>
            <person name="Zhou L.Y."/>
            <person name="Du Z.J."/>
        </authorList>
    </citation>
    <scope>NUCLEOTIDE SEQUENCE [LARGE SCALE GENOMIC DNA]</scope>
    <source>
        <strain evidence="9 10">JDX94</strain>
    </source>
</reference>
<dbReference type="InterPro" id="IPR006102">
    <property type="entry name" value="Ig-like_GH2"/>
</dbReference>
<accession>A0A369PYL3</accession>
<evidence type="ECO:0000256" key="2">
    <source>
        <dbReference type="ARBA" id="ARBA00022801"/>
    </source>
</evidence>
<dbReference type="GO" id="GO:0004553">
    <property type="term" value="F:hydrolase activity, hydrolyzing O-glycosyl compounds"/>
    <property type="evidence" value="ECO:0007669"/>
    <property type="project" value="InterPro"/>
</dbReference>
<dbReference type="InterPro" id="IPR017853">
    <property type="entry name" value="GH"/>
</dbReference>
<comment type="similarity">
    <text evidence="1">Belongs to the glycosyl hydrolase 2 family.</text>
</comment>
<dbReference type="Gene3D" id="3.20.20.80">
    <property type="entry name" value="Glycosidases"/>
    <property type="match status" value="1"/>
</dbReference>
<evidence type="ECO:0000313" key="10">
    <source>
        <dbReference type="Proteomes" id="UP000253961"/>
    </source>
</evidence>
<dbReference type="GO" id="GO:0005975">
    <property type="term" value="P:carbohydrate metabolic process"/>
    <property type="evidence" value="ECO:0007669"/>
    <property type="project" value="InterPro"/>
</dbReference>
<protein>
    <submittedName>
        <fullName evidence="9">Beta-galactosidase</fullName>
    </submittedName>
</protein>
<dbReference type="SUPFAM" id="SSF49303">
    <property type="entry name" value="beta-Galactosidase/glucuronidase domain"/>
    <property type="match status" value="1"/>
</dbReference>
<keyword evidence="4" id="KW-0732">Signal</keyword>
<organism evidence="9 10">
    <name type="scientific">Pedobacter chinensis</name>
    <dbReference type="NCBI Taxonomy" id="2282421"/>
    <lineage>
        <taxon>Bacteria</taxon>
        <taxon>Pseudomonadati</taxon>
        <taxon>Bacteroidota</taxon>
        <taxon>Sphingobacteriia</taxon>
        <taxon>Sphingobacteriales</taxon>
        <taxon>Sphingobacteriaceae</taxon>
        <taxon>Pedobacter</taxon>
    </lineage>
</organism>
<feature type="signal peptide" evidence="4">
    <location>
        <begin position="1"/>
        <end position="37"/>
    </location>
</feature>
<evidence type="ECO:0000259" key="7">
    <source>
        <dbReference type="Pfam" id="PF02837"/>
    </source>
</evidence>
<dbReference type="Gene3D" id="2.60.40.10">
    <property type="entry name" value="Immunoglobulins"/>
    <property type="match status" value="2"/>
</dbReference>
<comment type="caution">
    <text evidence="9">The sequence shown here is derived from an EMBL/GenBank/DDBJ whole genome shotgun (WGS) entry which is preliminary data.</text>
</comment>
<dbReference type="InterPro" id="IPR051913">
    <property type="entry name" value="GH2_Domain-Containing"/>
</dbReference>
<dbReference type="Pfam" id="PF11721">
    <property type="entry name" value="Malectin"/>
    <property type="match status" value="1"/>
</dbReference>
<evidence type="ECO:0000259" key="5">
    <source>
        <dbReference type="Pfam" id="PF00703"/>
    </source>
</evidence>
<feature type="domain" description="Glycoside hydrolase family 2 immunoglobulin-like beta-sandwich" evidence="5">
    <location>
        <begin position="202"/>
        <end position="301"/>
    </location>
</feature>
<sequence>MKNIKILYKVNKPKNLAFQIFSLCVLTLLISSHTAFAQRIKQSINTSWQFHKGEDLDTASLGYWQNINLSHTWNSEDVMDDTPGYYRGIGFYKKDIYIADGAANKDVYLYFEGAGQLAELFVNGQSVGKHIGGYSPFSFNMTKVIKRGKNTVFVKVDNSYHRDIAPLGGDFSVYGGIYRDVYLVTLEKAHFDMDNYASSGIFITTPQVSAQKASVSVKGKVSSFQKNLKVKTIIYDADGRIISNLTSDINADGSFSAVAQSVTNPKLWTPENPYLYRVVNSIIDIKSGKKLDEVTNPLGFRWFSFDAEKGFFLNGNPYKIMGASRHQDYKGLGSALPDALHINDVQQLKEMGGNFLRVSHYPQDPAIMEACDRLGILVSVETPGNNQITENEAYSTNMLEMQREMIRQNFNHPSVIIWSYMNEVLIQPLHKENTPEREQYWKNLRKLAQELEDLCRKEDPARYTMVAFHGDFELYKRVGFFDIPMISGWNLYQGWYVGKFEDFETFVLRYHREYPDKPIIISEFGADADYRLHDFNPSRFDKTQEYANQYHEAYIKTITKYPFIAGGIVWNLVEFVNEARQDANPHLNTKGLLTADRKAKDSYFIYKALLAKEHVVKISGSSWDYRAQQADRGSDIVATQPVTIFSNQKEVTLWLNHQKISTQEVVERKAVFNVPFLNGINNLKAVADDGMEDNTHVNFHVIANNLKNKTNQFTTLNVSLGDKRMFMDEVTGESWVPEKEYSSGNWGYIGGSVFKDDEKSDRYGSWRNVLGTPYDAIYQTQRIGLQEFKADVPDGFYEVTFHFAELLTKEQQQKLIYDLAKSNPAEKNELKSRSFNVSLNGINIIENLSDENYLKPIHAYSTKFSISVTDNKGISIAFDPAIGSAILNALQIRKIY</sequence>
<evidence type="ECO:0000256" key="4">
    <source>
        <dbReference type="SAM" id="SignalP"/>
    </source>
</evidence>
<dbReference type="Pfam" id="PF02836">
    <property type="entry name" value="Glyco_hydro_2_C"/>
    <property type="match status" value="1"/>
</dbReference>
<dbReference type="AlphaFoldDB" id="A0A369PYL3"/>
<evidence type="ECO:0000259" key="6">
    <source>
        <dbReference type="Pfam" id="PF02836"/>
    </source>
</evidence>
<dbReference type="InterPro" id="IPR036156">
    <property type="entry name" value="Beta-gal/glucu_dom_sf"/>
</dbReference>
<dbReference type="PRINTS" id="PR00132">
    <property type="entry name" value="GLHYDRLASE2"/>
</dbReference>
<dbReference type="PANTHER" id="PTHR42732:SF1">
    <property type="entry name" value="BETA-MANNOSIDASE"/>
    <property type="match status" value="1"/>
</dbReference>
<keyword evidence="3" id="KW-0326">Glycosidase</keyword>
<feature type="chain" id="PRO_5016851283" evidence="4">
    <location>
        <begin position="38"/>
        <end position="896"/>
    </location>
</feature>
<dbReference type="Gene3D" id="2.60.120.430">
    <property type="entry name" value="Galactose-binding lectin"/>
    <property type="match status" value="1"/>
</dbReference>
<name>A0A369PYL3_9SPHI</name>
<dbReference type="Proteomes" id="UP000253961">
    <property type="component" value="Unassembled WGS sequence"/>
</dbReference>
<dbReference type="Pfam" id="PF02837">
    <property type="entry name" value="Glyco_hydro_2_N"/>
    <property type="match status" value="1"/>
</dbReference>
<evidence type="ECO:0000256" key="3">
    <source>
        <dbReference type="ARBA" id="ARBA00023295"/>
    </source>
</evidence>
<keyword evidence="2" id="KW-0378">Hydrolase</keyword>
<gene>
    <name evidence="9" type="ORF">DU508_09185</name>
</gene>